<dbReference type="EMBL" id="PTIX01000009">
    <property type="protein sequence ID" value="PPK66817.1"/>
    <property type="molecule type" value="Genomic_DNA"/>
</dbReference>
<protein>
    <submittedName>
        <fullName evidence="1">Uncharacterized protein</fullName>
    </submittedName>
</protein>
<name>A0A2S6GNM7_9PSEU</name>
<sequence length="345" mass="36829">MDGIGITVALADGTLSVTPTNAVGRLALGGGPLSVPVREIAAVTVHEAGPLRNGRLDLRLRDGRRYQLAFTRAHQEEFSRLRGILAAQKAPVVPLPRPADQAPPLRGRGHFAQPVVEIQTALRALSGEQSTGERVTTAELRLRDGAVQVLVEGHAVGHLPPEGAAAYRVPLERLGGAGACRARLWWTRDRPEFAASVALDIADPEFALPITSVDQAALRIPPGRPFQLTRESDHLDVLVPIIDRAYLPGRALVEASLHLDERAGPRSTSVVVALRVDGAEIGELGKQTSGRLRALVGPLEEAGVPCYADVQLVGNAFAVEGRVLITPPEELPAEFIQRVQGLLRA</sequence>
<evidence type="ECO:0000313" key="1">
    <source>
        <dbReference type="EMBL" id="PPK66817.1"/>
    </source>
</evidence>
<organism evidence="1 2">
    <name type="scientific">Actinokineospora auranticolor</name>
    <dbReference type="NCBI Taxonomy" id="155976"/>
    <lineage>
        <taxon>Bacteria</taxon>
        <taxon>Bacillati</taxon>
        <taxon>Actinomycetota</taxon>
        <taxon>Actinomycetes</taxon>
        <taxon>Pseudonocardiales</taxon>
        <taxon>Pseudonocardiaceae</taxon>
        <taxon>Actinokineospora</taxon>
    </lineage>
</organism>
<gene>
    <name evidence="1" type="ORF">CLV40_109202</name>
</gene>
<comment type="caution">
    <text evidence="1">The sequence shown here is derived from an EMBL/GenBank/DDBJ whole genome shotgun (WGS) entry which is preliminary data.</text>
</comment>
<dbReference type="OrthoDB" id="9812156at2"/>
<dbReference type="Proteomes" id="UP000239203">
    <property type="component" value="Unassembled WGS sequence"/>
</dbReference>
<dbReference type="AlphaFoldDB" id="A0A2S6GNM7"/>
<keyword evidence="2" id="KW-1185">Reference proteome</keyword>
<dbReference type="RefSeq" id="WP_104480182.1">
    <property type="nucleotide sequence ID" value="NZ_CP154825.1"/>
</dbReference>
<reference evidence="1 2" key="1">
    <citation type="submission" date="2018-02" db="EMBL/GenBank/DDBJ databases">
        <title>Genomic Encyclopedia of Archaeal and Bacterial Type Strains, Phase II (KMG-II): from individual species to whole genera.</title>
        <authorList>
            <person name="Goeker M."/>
        </authorList>
    </citation>
    <scope>NUCLEOTIDE SEQUENCE [LARGE SCALE GENOMIC DNA]</scope>
    <source>
        <strain evidence="1 2">YU 961-1</strain>
    </source>
</reference>
<accession>A0A2S6GNM7</accession>
<evidence type="ECO:0000313" key="2">
    <source>
        <dbReference type="Proteomes" id="UP000239203"/>
    </source>
</evidence>
<proteinExistence type="predicted"/>